<evidence type="ECO:0000313" key="2">
    <source>
        <dbReference type="Proteomes" id="UP000019365"/>
    </source>
</evidence>
<sequence length="95" mass="10862">MNILQLFSANCLFKMYDTSNFKNPLDKNLLKEYNDIINSKEAADMGSVALFLVCGANSIHKGVYDVLIFRCIVHPFDFLLYSFQLKMLTRASAEQ</sequence>
<dbReference type="Proteomes" id="UP000019365">
    <property type="component" value="Unassembled WGS sequence"/>
</dbReference>
<dbReference type="EMBL" id="ATAX01000023">
    <property type="protein sequence ID" value="EWM53936.1"/>
    <property type="molecule type" value="Genomic_DNA"/>
</dbReference>
<dbReference type="AlphaFoldDB" id="W7UFG8"/>
<gene>
    <name evidence="1" type="ORF">RF007C_09500</name>
</gene>
<reference evidence="1 2" key="1">
    <citation type="journal article" date="2014" name="PLoS ONE">
        <title>Rumen cellulosomics: divergent fiber-degrading strategies revealed by comparative genome-wide analysis of six ruminococcal strains.</title>
        <authorList>
            <person name="Dassa B."/>
            <person name="Borovok I."/>
            <person name="Ruimy-Israeli V."/>
            <person name="Lamed R."/>
            <person name="Flint H.J."/>
            <person name="Duncan S.H."/>
            <person name="Henrissat B."/>
            <person name="Coutinho P."/>
            <person name="Morrison M."/>
            <person name="Mosoni P."/>
            <person name="Yeoman C.J."/>
            <person name="White B.A."/>
            <person name="Bayer E.A."/>
        </authorList>
    </citation>
    <scope>NUCLEOTIDE SEQUENCE [LARGE SCALE GENOMIC DNA]</scope>
    <source>
        <strain evidence="1 2">007c</strain>
    </source>
</reference>
<organism evidence="1 2">
    <name type="scientific">Ruminococcus flavefaciens 007c</name>
    <dbReference type="NCBI Taxonomy" id="1341157"/>
    <lineage>
        <taxon>Bacteria</taxon>
        <taxon>Bacillati</taxon>
        <taxon>Bacillota</taxon>
        <taxon>Clostridia</taxon>
        <taxon>Eubacteriales</taxon>
        <taxon>Oscillospiraceae</taxon>
        <taxon>Ruminococcus</taxon>
    </lineage>
</organism>
<proteinExistence type="predicted"/>
<protein>
    <submittedName>
        <fullName evidence="1">Uncharacterized protein</fullName>
    </submittedName>
</protein>
<accession>W7UFG8</accession>
<name>W7UFG8_RUMFL</name>
<comment type="caution">
    <text evidence="1">The sequence shown here is derived from an EMBL/GenBank/DDBJ whole genome shotgun (WGS) entry which is preliminary data.</text>
</comment>
<evidence type="ECO:0000313" key="1">
    <source>
        <dbReference type="EMBL" id="EWM53936.1"/>
    </source>
</evidence>
<keyword evidence="2" id="KW-1185">Reference proteome</keyword>